<evidence type="ECO:0000259" key="1">
    <source>
        <dbReference type="Pfam" id="PF03061"/>
    </source>
</evidence>
<gene>
    <name evidence="2" type="ORF">HETSPECPRED_010211</name>
</gene>
<name>A0A8H3ET10_9LECA</name>
<evidence type="ECO:0000313" key="3">
    <source>
        <dbReference type="Proteomes" id="UP000664521"/>
    </source>
</evidence>
<reference evidence="2" key="1">
    <citation type="submission" date="2021-03" db="EMBL/GenBank/DDBJ databases">
        <authorList>
            <person name="Tagirdzhanova G."/>
        </authorList>
    </citation>
    <scope>NUCLEOTIDE SEQUENCE</scope>
</reference>
<dbReference type="InterPro" id="IPR052061">
    <property type="entry name" value="PTE-AB_protein"/>
</dbReference>
<dbReference type="OrthoDB" id="506431at2759"/>
<sequence length="303" mass="32903">LLTLSALSIIFTTAGFFLAAAPAVATAISLMSLPTDAESLAAFKSPDEKTAAIDRHISNHPLSQKLRADPKFTESRPHLRMPAEIRKHSLTSGTLLGPTKIPVPPLAFAREGDEFVCITYLGTDLCGHVGIVHGGMLATMVDEGLARCCFAALPNRIGVTASLTINYRSPAKAGSYVVLKAKTTKVEGRKAWVEGRIETLGEGEEPGTVLVEATGLFVEPKYAAVGLIRFLSELERKLIVYAEPCEDRTVTGAMDYGSLINAFRYHLQNFTLSEVLSKALNGHGRLRSLMKELRYPEVTQDFQ</sequence>
<dbReference type="SUPFAM" id="SSF54637">
    <property type="entry name" value="Thioesterase/thiol ester dehydrase-isomerase"/>
    <property type="match status" value="1"/>
</dbReference>
<dbReference type="PANTHER" id="PTHR47260:SF7">
    <property type="entry name" value="THIOESTERASE FAMILY PROTEIN (AFU_ORTHOLOGUE AFUA_1G10800)"/>
    <property type="match status" value="1"/>
</dbReference>
<dbReference type="Proteomes" id="UP000664521">
    <property type="component" value="Unassembled WGS sequence"/>
</dbReference>
<dbReference type="InterPro" id="IPR029069">
    <property type="entry name" value="HotDog_dom_sf"/>
</dbReference>
<dbReference type="AlphaFoldDB" id="A0A8H3ET10"/>
<keyword evidence="3" id="KW-1185">Reference proteome</keyword>
<feature type="non-terminal residue" evidence="2">
    <location>
        <position position="1"/>
    </location>
</feature>
<dbReference type="EMBL" id="CAJPDS010000009">
    <property type="protein sequence ID" value="CAF9910859.1"/>
    <property type="molecule type" value="Genomic_DNA"/>
</dbReference>
<dbReference type="PANTHER" id="PTHR47260">
    <property type="entry name" value="UPF0644 PROTEIN PB2B4.06"/>
    <property type="match status" value="1"/>
</dbReference>
<protein>
    <recommendedName>
        <fullName evidence="1">Thioesterase domain-containing protein</fullName>
    </recommendedName>
</protein>
<organism evidence="2 3">
    <name type="scientific">Heterodermia speciosa</name>
    <dbReference type="NCBI Taxonomy" id="116794"/>
    <lineage>
        <taxon>Eukaryota</taxon>
        <taxon>Fungi</taxon>
        <taxon>Dikarya</taxon>
        <taxon>Ascomycota</taxon>
        <taxon>Pezizomycotina</taxon>
        <taxon>Lecanoromycetes</taxon>
        <taxon>OSLEUM clade</taxon>
        <taxon>Lecanoromycetidae</taxon>
        <taxon>Caliciales</taxon>
        <taxon>Physciaceae</taxon>
        <taxon>Heterodermia</taxon>
    </lineage>
</organism>
<dbReference type="Gene3D" id="3.10.129.10">
    <property type="entry name" value="Hotdog Thioesterase"/>
    <property type="match status" value="1"/>
</dbReference>
<dbReference type="Pfam" id="PF03061">
    <property type="entry name" value="4HBT"/>
    <property type="match status" value="1"/>
</dbReference>
<dbReference type="CDD" id="cd03443">
    <property type="entry name" value="PaaI_thioesterase"/>
    <property type="match status" value="1"/>
</dbReference>
<proteinExistence type="predicted"/>
<dbReference type="InterPro" id="IPR006683">
    <property type="entry name" value="Thioestr_dom"/>
</dbReference>
<accession>A0A8H3ET10</accession>
<evidence type="ECO:0000313" key="2">
    <source>
        <dbReference type="EMBL" id="CAF9910859.1"/>
    </source>
</evidence>
<comment type="caution">
    <text evidence="2">The sequence shown here is derived from an EMBL/GenBank/DDBJ whole genome shotgun (WGS) entry which is preliminary data.</text>
</comment>
<feature type="domain" description="Thioesterase" evidence="1">
    <location>
        <begin position="130"/>
        <end position="202"/>
    </location>
</feature>